<dbReference type="RefSeq" id="WP_237980346.1">
    <property type="nucleotide sequence ID" value="NZ_JAKNCT010000013.1"/>
</dbReference>
<organism evidence="1 2">
    <name type="scientific">Mesosutterella porci</name>
    <dbReference type="NCBI Taxonomy" id="2915351"/>
    <lineage>
        <taxon>Bacteria</taxon>
        <taxon>Pseudomonadati</taxon>
        <taxon>Pseudomonadota</taxon>
        <taxon>Betaproteobacteria</taxon>
        <taxon>Burkholderiales</taxon>
        <taxon>Sutterellaceae</taxon>
        <taxon>Mesosutterella</taxon>
    </lineage>
</organism>
<feature type="non-terminal residue" evidence="1">
    <location>
        <position position="1"/>
    </location>
</feature>
<protein>
    <submittedName>
        <fullName evidence="1">Uncharacterized protein</fullName>
    </submittedName>
</protein>
<evidence type="ECO:0000313" key="1">
    <source>
        <dbReference type="EMBL" id="MCG5031802.1"/>
    </source>
</evidence>
<accession>A0ABS9MTD3</accession>
<evidence type="ECO:0000313" key="2">
    <source>
        <dbReference type="Proteomes" id="UP001297600"/>
    </source>
</evidence>
<keyword evidence="2" id="KW-1185">Reference proteome</keyword>
<dbReference type="Proteomes" id="UP001297600">
    <property type="component" value="Unassembled WGS sequence"/>
</dbReference>
<comment type="caution">
    <text evidence="1">The sequence shown here is derived from an EMBL/GenBank/DDBJ whole genome shotgun (WGS) entry which is preliminary data.</text>
</comment>
<sequence length="62" mass="6945">GETGNGVLNAADYDRNFFEKLKSRMPKIIPSYICPRNPYQFTREVLCGGASLKAFPANHRAL</sequence>
<gene>
    <name evidence="1" type="ORF">MAF45_10180</name>
</gene>
<name>A0ABS9MTD3_9BURK</name>
<reference evidence="1 2" key="1">
    <citation type="submission" date="2022-02" db="EMBL/GenBank/DDBJ databases">
        <title>Mesosutterella porci, a novel member of the family Sutterellaceae from pig feces.</title>
        <authorList>
            <person name="Wylensek D."/>
            <person name="Clavel T."/>
        </authorList>
    </citation>
    <scope>NUCLEOTIDE SEQUENCE [LARGE SCALE GENOMIC DNA]</scope>
    <source>
        <strain evidence="2">oilRF-744-wt-GAM-9</strain>
    </source>
</reference>
<proteinExistence type="predicted"/>
<dbReference type="EMBL" id="JAKNCT010000013">
    <property type="protein sequence ID" value="MCG5031802.1"/>
    <property type="molecule type" value="Genomic_DNA"/>
</dbReference>